<comment type="caution">
    <text evidence="2">The sequence shown here is derived from an EMBL/GenBank/DDBJ whole genome shotgun (WGS) entry which is preliminary data.</text>
</comment>
<protein>
    <submittedName>
        <fullName evidence="2">Uncharacterized protein</fullName>
    </submittedName>
</protein>
<evidence type="ECO:0000313" key="3">
    <source>
        <dbReference type="Proteomes" id="UP000694050"/>
    </source>
</evidence>
<dbReference type="AlphaFoldDB" id="A0A8J5P721"/>
<evidence type="ECO:0000256" key="1">
    <source>
        <dbReference type="SAM" id="MobiDB-lite"/>
    </source>
</evidence>
<accession>A0A8J5P721</accession>
<feature type="region of interest" description="Disordered" evidence="1">
    <location>
        <begin position="101"/>
        <end position="128"/>
    </location>
</feature>
<sequence>MAQENFSRQMSDVFSSFADLMYEPSKRGNLPGWPETSKLQSFRQDFNSWVQNHGMRLESGISSSAPNYPNEYAVKRSAIKLTLSTLNSQIQLLMQDYRDGPSVRTASGAQSNASSVEKSLTSLSRWTS</sequence>
<gene>
    <name evidence="2" type="ORF">Forpe1208_v007428</name>
</gene>
<organism evidence="2 3">
    <name type="scientific">Fusarium oxysporum f. sp. rapae</name>
    <dbReference type="NCBI Taxonomy" id="485398"/>
    <lineage>
        <taxon>Eukaryota</taxon>
        <taxon>Fungi</taxon>
        <taxon>Dikarya</taxon>
        <taxon>Ascomycota</taxon>
        <taxon>Pezizomycotina</taxon>
        <taxon>Sordariomycetes</taxon>
        <taxon>Hypocreomycetidae</taxon>
        <taxon>Hypocreales</taxon>
        <taxon>Nectriaceae</taxon>
        <taxon>Fusarium</taxon>
        <taxon>Fusarium oxysporum species complex</taxon>
    </lineage>
</organism>
<reference evidence="2" key="1">
    <citation type="submission" date="2021-04" db="EMBL/GenBank/DDBJ databases">
        <title>First draft genome resource for Brassicaceae pathogens Fusarium oxysporum f. sp. raphani and Fusarium oxysporum f. sp. rapae.</title>
        <authorList>
            <person name="Asai S."/>
        </authorList>
    </citation>
    <scope>NUCLEOTIDE SEQUENCE</scope>
    <source>
        <strain evidence="2">Tf1208</strain>
    </source>
</reference>
<evidence type="ECO:0000313" key="2">
    <source>
        <dbReference type="EMBL" id="KAG7414624.1"/>
    </source>
</evidence>
<feature type="compositionally biased region" description="Polar residues" evidence="1">
    <location>
        <begin position="104"/>
        <end position="128"/>
    </location>
</feature>
<dbReference type="Proteomes" id="UP000694050">
    <property type="component" value="Unassembled WGS sequence"/>
</dbReference>
<dbReference type="EMBL" id="JAELUQ010000005">
    <property type="protein sequence ID" value="KAG7414624.1"/>
    <property type="molecule type" value="Genomic_DNA"/>
</dbReference>
<name>A0A8J5P721_FUSOX</name>
<proteinExistence type="predicted"/>